<feature type="compositionally biased region" description="Polar residues" evidence="1">
    <location>
        <begin position="77"/>
        <end position="91"/>
    </location>
</feature>
<evidence type="ECO:0000313" key="3">
    <source>
        <dbReference type="Proteomes" id="UP000257109"/>
    </source>
</evidence>
<proteinExistence type="predicted"/>
<name>A0A371FIT9_MUCPR</name>
<sequence>MLVILGEAPLTKAIKNVDLLTMPSWVNIINTLVAVASTVHLTLKIYLEEVDIVTIGGNQITTQSCYRKSLKMSKLNLTTRPPPNIDNSQHTAHNRIQHHNGQP</sequence>
<accession>A0A371FIT9</accession>
<feature type="non-terminal residue" evidence="2">
    <location>
        <position position="1"/>
    </location>
</feature>
<feature type="compositionally biased region" description="Basic residues" evidence="1">
    <location>
        <begin position="92"/>
        <end position="103"/>
    </location>
</feature>
<dbReference type="Proteomes" id="UP000257109">
    <property type="component" value="Unassembled WGS sequence"/>
</dbReference>
<reference evidence="2" key="1">
    <citation type="submission" date="2018-05" db="EMBL/GenBank/DDBJ databases">
        <title>Draft genome of Mucuna pruriens seed.</title>
        <authorList>
            <person name="Nnadi N.E."/>
            <person name="Vos R."/>
            <person name="Hasami M.H."/>
            <person name="Devisetty U.K."/>
            <person name="Aguiy J.C."/>
        </authorList>
    </citation>
    <scope>NUCLEOTIDE SEQUENCE [LARGE SCALE GENOMIC DNA]</scope>
    <source>
        <strain evidence="2">JCA_2017</strain>
    </source>
</reference>
<dbReference type="EMBL" id="QJKJ01008926">
    <property type="protein sequence ID" value="RDX78224.1"/>
    <property type="molecule type" value="Genomic_DNA"/>
</dbReference>
<gene>
    <name evidence="2" type="ORF">CR513_41529</name>
</gene>
<feature type="region of interest" description="Disordered" evidence="1">
    <location>
        <begin position="77"/>
        <end position="103"/>
    </location>
</feature>
<dbReference type="AlphaFoldDB" id="A0A371FIT9"/>
<protein>
    <submittedName>
        <fullName evidence="2">Uncharacterized protein</fullName>
    </submittedName>
</protein>
<keyword evidence="3" id="KW-1185">Reference proteome</keyword>
<evidence type="ECO:0000256" key="1">
    <source>
        <dbReference type="SAM" id="MobiDB-lite"/>
    </source>
</evidence>
<evidence type="ECO:0000313" key="2">
    <source>
        <dbReference type="EMBL" id="RDX78224.1"/>
    </source>
</evidence>
<organism evidence="2 3">
    <name type="scientific">Mucuna pruriens</name>
    <name type="common">Velvet bean</name>
    <name type="synonym">Dolichos pruriens</name>
    <dbReference type="NCBI Taxonomy" id="157652"/>
    <lineage>
        <taxon>Eukaryota</taxon>
        <taxon>Viridiplantae</taxon>
        <taxon>Streptophyta</taxon>
        <taxon>Embryophyta</taxon>
        <taxon>Tracheophyta</taxon>
        <taxon>Spermatophyta</taxon>
        <taxon>Magnoliopsida</taxon>
        <taxon>eudicotyledons</taxon>
        <taxon>Gunneridae</taxon>
        <taxon>Pentapetalae</taxon>
        <taxon>rosids</taxon>
        <taxon>fabids</taxon>
        <taxon>Fabales</taxon>
        <taxon>Fabaceae</taxon>
        <taxon>Papilionoideae</taxon>
        <taxon>50 kb inversion clade</taxon>
        <taxon>NPAAA clade</taxon>
        <taxon>indigoferoid/millettioid clade</taxon>
        <taxon>Phaseoleae</taxon>
        <taxon>Mucuna</taxon>
    </lineage>
</organism>
<comment type="caution">
    <text evidence="2">The sequence shown here is derived from an EMBL/GenBank/DDBJ whole genome shotgun (WGS) entry which is preliminary data.</text>
</comment>